<feature type="compositionally biased region" description="Polar residues" evidence="6">
    <location>
        <begin position="299"/>
        <end position="310"/>
    </location>
</feature>
<organism evidence="8 9">
    <name type="scientific">Acanthoscelides obtectus</name>
    <name type="common">Bean weevil</name>
    <name type="synonym">Bruchus obtectus</name>
    <dbReference type="NCBI Taxonomy" id="200917"/>
    <lineage>
        <taxon>Eukaryota</taxon>
        <taxon>Metazoa</taxon>
        <taxon>Ecdysozoa</taxon>
        <taxon>Arthropoda</taxon>
        <taxon>Hexapoda</taxon>
        <taxon>Insecta</taxon>
        <taxon>Pterygota</taxon>
        <taxon>Neoptera</taxon>
        <taxon>Endopterygota</taxon>
        <taxon>Coleoptera</taxon>
        <taxon>Polyphaga</taxon>
        <taxon>Cucujiformia</taxon>
        <taxon>Chrysomeloidea</taxon>
        <taxon>Chrysomelidae</taxon>
        <taxon>Bruchinae</taxon>
        <taxon>Bruchini</taxon>
        <taxon>Acanthoscelides</taxon>
    </lineage>
</organism>
<feature type="compositionally biased region" description="Low complexity" evidence="6">
    <location>
        <begin position="480"/>
        <end position="493"/>
    </location>
</feature>
<feature type="compositionally biased region" description="Polar residues" evidence="6">
    <location>
        <begin position="259"/>
        <end position="274"/>
    </location>
</feature>
<dbReference type="GO" id="GO:0043565">
    <property type="term" value="F:sequence-specific DNA binding"/>
    <property type="evidence" value="ECO:0007669"/>
    <property type="project" value="InterPro"/>
</dbReference>
<comment type="caution">
    <text evidence="8">The sequence shown here is derived from an EMBL/GenBank/DDBJ whole genome shotgun (WGS) entry which is preliminary data.</text>
</comment>
<dbReference type="PANTHER" id="PTHR46600:SF11">
    <property type="entry name" value="THAP DOMAIN-CONTAINING PROTEIN 10"/>
    <property type="match status" value="1"/>
</dbReference>
<protein>
    <recommendedName>
        <fullName evidence="7">THAP-type domain-containing protein</fullName>
    </recommendedName>
</protein>
<gene>
    <name evidence="8" type="ORF">ACAOBT_LOCUS25560</name>
</gene>
<dbReference type="GO" id="GO:0008270">
    <property type="term" value="F:zinc ion binding"/>
    <property type="evidence" value="ECO:0007669"/>
    <property type="project" value="UniProtKB-KW"/>
</dbReference>
<evidence type="ECO:0000256" key="4">
    <source>
        <dbReference type="ARBA" id="ARBA00023125"/>
    </source>
</evidence>
<dbReference type="AlphaFoldDB" id="A0A9P0PX19"/>
<dbReference type="InterPro" id="IPR006612">
    <property type="entry name" value="THAP_Znf"/>
</dbReference>
<dbReference type="OrthoDB" id="6775048at2759"/>
<feature type="compositionally biased region" description="Polar residues" evidence="6">
    <location>
        <begin position="341"/>
        <end position="354"/>
    </location>
</feature>
<dbReference type="Gene3D" id="6.20.210.20">
    <property type="entry name" value="THAP domain"/>
    <property type="match status" value="1"/>
</dbReference>
<dbReference type="SUPFAM" id="SSF57716">
    <property type="entry name" value="Glucocorticoid receptor-like (DNA-binding domain)"/>
    <property type="match status" value="3"/>
</dbReference>
<evidence type="ECO:0000313" key="9">
    <source>
        <dbReference type="Proteomes" id="UP001152888"/>
    </source>
</evidence>
<feature type="region of interest" description="Disordered" evidence="6">
    <location>
        <begin position="336"/>
        <end position="385"/>
    </location>
</feature>
<dbReference type="SMART" id="SM00980">
    <property type="entry name" value="THAP"/>
    <property type="match status" value="3"/>
</dbReference>
<accession>A0A9P0PX19</accession>
<dbReference type="InterPro" id="IPR038441">
    <property type="entry name" value="THAP_Znf_sf"/>
</dbReference>
<keyword evidence="9" id="KW-1185">Reference proteome</keyword>
<keyword evidence="2 5" id="KW-0863">Zinc-finger</keyword>
<evidence type="ECO:0000256" key="3">
    <source>
        <dbReference type="ARBA" id="ARBA00022833"/>
    </source>
</evidence>
<dbReference type="PANTHER" id="PTHR46600">
    <property type="entry name" value="THAP DOMAIN-CONTAINING"/>
    <property type="match status" value="1"/>
</dbReference>
<feature type="compositionally biased region" description="Polar residues" evidence="6">
    <location>
        <begin position="141"/>
        <end position="154"/>
    </location>
</feature>
<feature type="compositionally biased region" description="Polar residues" evidence="6">
    <location>
        <begin position="219"/>
        <end position="234"/>
    </location>
</feature>
<feature type="domain" description="THAP-type" evidence="7">
    <location>
        <begin position="387"/>
        <end position="475"/>
    </location>
</feature>
<evidence type="ECO:0000256" key="1">
    <source>
        <dbReference type="ARBA" id="ARBA00022723"/>
    </source>
</evidence>
<dbReference type="SMART" id="SM00692">
    <property type="entry name" value="DM3"/>
    <property type="match status" value="3"/>
</dbReference>
<sequence length="655" mass="72631">MASSSDSFIPKKPKYTSKCQFPSCSNKRYWNGSDSKPKKFYRFPKSPTRRQLWHAACGLASSVKSDHFLICGDHFCVSDLACVQDPQSRLNYSAIPKDARTSVQPPDYSTSSLAFSDKEGSAVQDPQSRLNYSAIPKDARTSVQSPDYSTSNLAVSDKECSPVQDPQSRLNYSAIPKNARTSVQPPDYSTSSLAFSDKECSAVQDPQPRLNYSAIPKNARTSVQSPDYSTSSLAVSDKECSAVQDPQSRLNYSAIPKNARTSVQSPDYSTSSLAVSDKECSAVQDPQSRLNYSAIPKNARTSVQPPDYSTSNLAFSDKECSAVQDPQSRLNYSAIPKDARTSLQSPDNSTSNLEFSDKECSAGSSPDMCDSLSTSADMSSGSLISKKPKYSTQKCEFPSCPNEHIWNASHSSPKKFYRFPRDPIRRQLWHAACGLASNVKSDNLLVCEDHFHHSDHSGIQDPRSILKHITIPKDMARSLVQSPNSSSSNVAFSQKEKKPKYPTRKCQFPSCPNKHFWKANYSNLKKFHRFPKNPAQRQLWHAACGLAPDVKSDNLCVCEDHFHLSDHVCDQDPQSRLRYFAIPKDITQTTDYSTSNLAFSQKECSAGSSADTCHSLSTSAASNVYFLPGEQSNMTILHDHSYFSESDSTVNERRK</sequence>
<feature type="compositionally biased region" description="Polar residues" evidence="6">
    <location>
        <begin position="179"/>
        <end position="194"/>
    </location>
</feature>
<keyword evidence="3" id="KW-0862">Zinc</keyword>
<evidence type="ECO:0000256" key="2">
    <source>
        <dbReference type="ARBA" id="ARBA00022771"/>
    </source>
</evidence>
<dbReference type="EMBL" id="CAKOFQ010007407">
    <property type="protein sequence ID" value="CAH2000431.1"/>
    <property type="molecule type" value="Genomic_DNA"/>
</dbReference>
<feature type="compositionally biased region" description="Polar residues" evidence="6">
    <location>
        <begin position="101"/>
        <end position="114"/>
    </location>
</feature>
<keyword evidence="1" id="KW-0479">Metal-binding</keyword>
<feature type="region of interest" description="Disordered" evidence="6">
    <location>
        <begin position="480"/>
        <end position="504"/>
    </location>
</feature>
<keyword evidence="4 5" id="KW-0238">DNA-binding</keyword>
<reference evidence="8" key="1">
    <citation type="submission" date="2022-03" db="EMBL/GenBank/DDBJ databases">
        <authorList>
            <person name="Sayadi A."/>
        </authorList>
    </citation>
    <scope>NUCLEOTIDE SEQUENCE</scope>
</reference>
<evidence type="ECO:0000256" key="5">
    <source>
        <dbReference type="PROSITE-ProRule" id="PRU00309"/>
    </source>
</evidence>
<feature type="domain" description="THAP-type" evidence="7">
    <location>
        <begin position="12"/>
        <end position="99"/>
    </location>
</feature>
<evidence type="ECO:0000259" key="7">
    <source>
        <dbReference type="PROSITE" id="PS50950"/>
    </source>
</evidence>
<dbReference type="Pfam" id="PF05485">
    <property type="entry name" value="THAP"/>
    <property type="match status" value="3"/>
</dbReference>
<name>A0A9P0PX19_ACAOB</name>
<feature type="region of interest" description="Disordered" evidence="6">
    <location>
        <begin position="97"/>
        <end position="310"/>
    </location>
</feature>
<dbReference type="InterPro" id="IPR026516">
    <property type="entry name" value="THAP1/10"/>
</dbReference>
<feature type="domain" description="THAP-type" evidence="7">
    <location>
        <begin position="501"/>
        <end position="586"/>
    </location>
</feature>
<proteinExistence type="predicted"/>
<dbReference type="Proteomes" id="UP001152888">
    <property type="component" value="Unassembled WGS sequence"/>
</dbReference>
<dbReference type="PROSITE" id="PS50950">
    <property type="entry name" value="ZF_THAP"/>
    <property type="match status" value="3"/>
</dbReference>
<evidence type="ECO:0000256" key="6">
    <source>
        <dbReference type="SAM" id="MobiDB-lite"/>
    </source>
</evidence>
<evidence type="ECO:0000313" key="8">
    <source>
        <dbReference type="EMBL" id="CAH2000431.1"/>
    </source>
</evidence>
<feature type="compositionally biased region" description="Polar residues" evidence="6">
    <location>
        <begin position="371"/>
        <end position="383"/>
    </location>
</feature>